<dbReference type="AlphaFoldDB" id="A0A939B7Q7"/>
<dbReference type="PROSITE" id="PS51257">
    <property type="entry name" value="PROKAR_LIPOPROTEIN"/>
    <property type="match status" value="1"/>
</dbReference>
<proteinExistence type="predicted"/>
<dbReference type="Proteomes" id="UP000706891">
    <property type="component" value="Unassembled WGS sequence"/>
</dbReference>
<reference evidence="2" key="2">
    <citation type="journal article" date="2021" name="Sci. Rep.">
        <title>The distribution of antibiotic resistance genes in chicken gut microbiota commensals.</title>
        <authorList>
            <person name="Juricova H."/>
            <person name="Matiasovicova J."/>
            <person name="Kubasova T."/>
            <person name="Cejkova D."/>
            <person name="Rychlik I."/>
        </authorList>
    </citation>
    <scope>NUCLEOTIDE SEQUENCE</scope>
    <source>
        <strain evidence="2">An824</strain>
    </source>
</reference>
<evidence type="ECO:0000313" key="3">
    <source>
        <dbReference type="Proteomes" id="UP000706891"/>
    </source>
</evidence>
<organism evidence="2 3">
    <name type="scientific">Marseilla massiliensis</name>
    <dbReference type="NCBI Taxonomy" id="1841864"/>
    <lineage>
        <taxon>Bacteria</taxon>
        <taxon>Pseudomonadati</taxon>
        <taxon>Bacteroidota</taxon>
        <taxon>Bacteroidia</taxon>
        <taxon>Bacteroidales</taxon>
        <taxon>Prevotellaceae</taxon>
        <taxon>Marseilla</taxon>
    </lineage>
</organism>
<dbReference type="RefSeq" id="WP_205104737.1">
    <property type="nucleotide sequence ID" value="NZ_JACJJG010000037.1"/>
</dbReference>
<accession>A0A939B7Q7</accession>
<keyword evidence="1" id="KW-0732">Signal</keyword>
<feature type="chain" id="PRO_5037888549" evidence="1">
    <location>
        <begin position="31"/>
        <end position="335"/>
    </location>
</feature>
<evidence type="ECO:0000313" key="2">
    <source>
        <dbReference type="EMBL" id="MBM6673812.1"/>
    </source>
</evidence>
<dbReference type="EMBL" id="JACJJG010000037">
    <property type="protein sequence ID" value="MBM6673812.1"/>
    <property type="molecule type" value="Genomic_DNA"/>
</dbReference>
<sequence>MKKLFDYNIGKLLFAIIAMCVCSVSLVSCSDDDDNDGGGKFDPPAYEASAAKYEISDGSSPYESIEFTESGNYLVTMSGVTPAPAAAAKEATQAARGMAAMAKRPSIFANTAATQATRAYYSPILYGKYTVGADGTYILEGFGTVKVTQDGTGNSYTLEVTPDGGQTVTIEATRQNADLNSQKSNMLCRTWDMAAARLFFDYNGKRVIDVKGNSPEELLEKLRELAQKNDPDYDESDYDEIEDIMPAWPEEVVFTKTGTYVVYYTGQELAVSTWKWENEAQGYLIYSWYNNLDDPDGRVLVEFDGNNMQITESYTESYDGETETMGLTYYFTEAK</sequence>
<reference evidence="2" key="1">
    <citation type="submission" date="2020-08" db="EMBL/GenBank/DDBJ databases">
        <authorList>
            <person name="Cejkova D."/>
            <person name="Kubasova T."/>
            <person name="Jahodarova E."/>
            <person name="Rychlik I."/>
        </authorList>
    </citation>
    <scope>NUCLEOTIDE SEQUENCE</scope>
    <source>
        <strain evidence="2">An824</strain>
    </source>
</reference>
<gene>
    <name evidence="2" type="ORF">H6A34_07985</name>
</gene>
<feature type="signal peptide" evidence="1">
    <location>
        <begin position="1"/>
        <end position="30"/>
    </location>
</feature>
<protein>
    <submittedName>
        <fullName evidence="2">Uncharacterized protein</fullName>
    </submittedName>
</protein>
<name>A0A939B7Q7_9BACT</name>
<evidence type="ECO:0000256" key="1">
    <source>
        <dbReference type="SAM" id="SignalP"/>
    </source>
</evidence>
<comment type="caution">
    <text evidence="2">The sequence shown here is derived from an EMBL/GenBank/DDBJ whole genome shotgun (WGS) entry which is preliminary data.</text>
</comment>
<keyword evidence="3" id="KW-1185">Reference proteome</keyword>